<dbReference type="Pfam" id="PF16504">
    <property type="entry name" value="SP24"/>
    <property type="match status" value="1"/>
</dbReference>
<keyword evidence="1" id="KW-1133">Transmembrane helix</keyword>
<name>A0A7T7K8U3_9VIRU</name>
<keyword evidence="1" id="KW-0472">Membrane</keyword>
<evidence type="ECO:0000256" key="1">
    <source>
        <dbReference type="SAM" id="Phobius"/>
    </source>
</evidence>
<accession>A0A7T7K8U3</accession>
<reference evidence="2" key="1">
    <citation type="journal article" date="2020" name="Viruses">
        <title>Unmapped RNA Virus Diversity in Termites and their Symbionts.</title>
        <authorList>
            <person name="Lay C.L."/>
            <person name="Shi M."/>
            <person name="Bucek A."/>
            <person name="Bourguignon T."/>
            <person name="Lo N."/>
            <person name="Holmes E.C."/>
        </authorList>
    </citation>
    <scope>NUCLEOTIDE SEQUENCE</scope>
    <source>
        <strain evidence="2">FG16_12_1</strain>
    </source>
</reference>
<evidence type="ECO:0000313" key="2">
    <source>
        <dbReference type="EMBL" id="QQM16335.1"/>
    </source>
</evidence>
<reference evidence="2" key="2">
    <citation type="submission" date="2020-09" db="EMBL/GenBank/DDBJ databases">
        <authorList>
            <person name="Le Lay C."/>
            <person name="Shi M."/>
            <person name="Bucek A."/>
            <person name="Bourguignon T."/>
            <person name="Lo N."/>
            <person name="Holmes E.C."/>
        </authorList>
    </citation>
    <scope>NUCLEOTIDE SEQUENCE</scope>
    <source>
        <strain evidence="2">FG16_12_1</strain>
    </source>
</reference>
<sequence>MTAVFAPLSDKRHSGTFLFMLILTVGAVFLHQSDSKNSWLSKTGKSLSDTVLLKPIGDFVTNNTDKVVGLVLLVPSVVSLPQSIRFGSGRGNGISSPSPYVVFMIFSLPILWLKAYAIFDYSVYSFGVFLLLHLHSNLHRLFVVLIVFVVWTMSKPVK</sequence>
<organism evidence="2">
    <name type="scientific">Tohsystermes virus</name>
    <dbReference type="NCBI Taxonomy" id="2796635"/>
    <lineage>
        <taxon>Viruses</taxon>
        <taxon>Riboviria</taxon>
    </lineage>
</organism>
<protein>
    <submittedName>
        <fullName evidence="2">Uncharacterized protein</fullName>
    </submittedName>
</protein>
<feature type="transmembrane region" description="Helical" evidence="1">
    <location>
        <begin position="12"/>
        <end position="30"/>
    </location>
</feature>
<feature type="transmembrane region" description="Helical" evidence="1">
    <location>
        <begin position="100"/>
        <end position="118"/>
    </location>
</feature>
<dbReference type="EMBL" id="MW052134">
    <property type="protein sequence ID" value="QQM16335.1"/>
    <property type="molecule type" value="Genomic_RNA"/>
</dbReference>
<proteinExistence type="predicted"/>
<feature type="transmembrane region" description="Helical" evidence="1">
    <location>
        <begin position="138"/>
        <end position="154"/>
    </location>
</feature>
<keyword evidence="1" id="KW-0812">Transmembrane</keyword>
<dbReference type="InterPro" id="IPR032441">
    <property type="entry name" value="SP24"/>
</dbReference>